<organism evidence="3 4">
    <name type="scientific">Dioszegia hungarica</name>
    <dbReference type="NCBI Taxonomy" id="4972"/>
    <lineage>
        <taxon>Eukaryota</taxon>
        <taxon>Fungi</taxon>
        <taxon>Dikarya</taxon>
        <taxon>Basidiomycota</taxon>
        <taxon>Agaricomycotina</taxon>
        <taxon>Tremellomycetes</taxon>
        <taxon>Tremellales</taxon>
        <taxon>Bulleribasidiaceae</taxon>
        <taxon>Dioszegia</taxon>
    </lineage>
</organism>
<evidence type="ECO:0000313" key="4">
    <source>
        <dbReference type="Proteomes" id="UP001164286"/>
    </source>
</evidence>
<dbReference type="Proteomes" id="UP001164286">
    <property type="component" value="Unassembled WGS sequence"/>
</dbReference>
<dbReference type="EMBL" id="JAKWFO010000004">
    <property type="protein sequence ID" value="KAI9637228.1"/>
    <property type="molecule type" value="Genomic_DNA"/>
</dbReference>
<sequence length="368" mass="41229">MPKPARPEKTLETRLKEAINAFEDADARGSSGADKYEIEVQELKRQVAKEKKEYKPPQHPALQFGPLSMTVASMAIISLGLSILDLPRDMKAFFILFSRITIVAVVCLVSYTAVIWYGYNEALKKMPVPESEAAIKLAKLLKSKPDRPDAWAHTRSHPSAFLTTRMAPPRLFPFPMGKTRPEASVKDELWWEGGNAPHVGHFNKPKLPQPPGPPDEEMLIARVKQGMEIDKQRDLWKRRIREVQYLSCVVVTYFISNRIAILALCYLIYSTLARELENMLRPPTSMDEVYHLIDSMSAASARMQSAPKGDLKKRKPGGGMTYIYDPSTADQSGLEPSANIPVVQVPAHVLMTSENSWYAGPGDPIKKD</sequence>
<name>A0AA38LW53_9TREE</name>
<keyword evidence="1" id="KW-0175">Coiled coil</keyword>
<feature type="transmembrane region" description="Helical" evidence="2">
    <location>
        <begin position="61"/>
        <end position="84"/>
    </location>
</feature>
<feature type="transmembrane region" description="Helical" evidence="2">
    <location>
        <begin position="96"/>
        <end position="119"/>
    </location>
</feature>
<keyword evidence="2" id="KW-0812">Transmembrane</keyword>
<dbReference type="AlphaFoldDB" id="A0AA38LW53"/>
<feature type="transmembrane region" description="Helical" evidence="2">
    <location>
        <begin position="245"/>
        <end position="269"/>
    </location>
</feature>
<dbReference type="RefSeq" id="XP_052947005.1">
    <property type="nucleotide sequence ID" value="XM_053092292.1"/>
</dbReference>
<proteinExistence type="predicted"/>
<evidence type="ECO:0000256" key="2">
    <source>
        <dbReference type="SAM" id="Phobius"/>
    </source>
</evidence>
<feature type="coiled-coil region" evidence="1">
    <location>
        <begin position="8"/>
        <end position="53"/>
    </location>
</feature>
<evidence type="ECO:0000256" key="1">
    <source>
        <dbReference type="SAM" id="Coils"/>
    </source>
</evidence>
<keyword evidence="2" id="KW-1133">Transmembrane helix</keyword>
<gene>
    <name evidence="3" type="ORF">MKK02DRAFT_43148</name>
</gene>
<protein>
    <submittedName>
        <fullName evidence="3">Uncharacterized protein</fullName>
    </submittedName>
</protein>
<accession>A0AA38LW53</accession>
<keyword evidence="2" id="KW-0472">Membrane</keyword>
<evidence type="ECO:0000313" key="3">
    <source>
        <dbReference type="EMBL" id="KAI9637228.1"/>
    </source>
</evidence>
<keyword evidence="4" id="KW-1185">Reference proteome</keyword>
<comment type="caution">
    <text evidence="3">The sequence shown here is derived from an EMBL/GenBank/DDBJ whole genome shotgun (WGS) entry which is preliminary data.</text>
</comment>
<reference evidence="3" key="1">
    <citation type="journal article" date="2022" name="G3 (Bethesda)">
        <title>High quality genome of the basidiomycete yeast Dioszegia hungarica PDD-24b-2 isolated from cloud water.</title>
        <authorList>
            <person name="Jarrige D."/>
            <person name="Haridas S."/>
            <person name="Bleykasten-Grosshans C."/>
            <person name="Joly M."/>
            <person name="Nadalig T."/>
            <person name="Sancelme M."/>
            <person name="Vuilleumier S."/>
            <person name="Grigoriev I.V."/>
            <person name="Amato P."/>
            <person name="Bringel F."/>
        </authorList>
    </citation>
    <scope>NUCLEOTIDE SEQUENCE</scope>
    <source>
        <strain evidence="3">PDD-24b-2</strain>
    </source>
</reference>
<dbReference type="GeneID" id="77731497"/>